<name>A0A6M3X4G9_9ZZZZ</name>
<sequence length="46" mass="5558">MIMGYNEKDKEKYNKMNKKEVDKILEQNEQKMKEYGLFCIKSPVVD</sequence>
<gene>
    <name evidence="1" type="ORF">MM171A03038_0008</name>
</gene>
<dbReference type="EMBL" id="MT143905">
    <property type="protein sequence ID" value="QJH92614.1"/>
    <property type="molecule type" value="Genomic_DNA"/>
</dbReference>
<accession>A0A6M3X4G9</accession>
<proteinExistence type="predicted"/>
<protein>
    <submittedName>
        <fullName evidence="1">Uncharacterized protein</fullName>
    </submittedName>
</protein>
<reference evidence="1" key="1">
    <citation type="submission" date="2020-03" db="EMBL/GenBank/DDBJ databases">
        <title>The deep terrestrial virosphere.</title>
        <authorList>
            <person name="Holmfeldt K."/>
            <person name="Nilsson E."/>
            <person name="Simone D."/>
            <person name="Lopez-Fernandez M."/>
            <person name="Wu X."/>
            <person name="de Brujin I."/>
            <person name="Lundin D."/>
            <person name="Andersson A."/>
            <person name="Bertilsson S."/>
            <person name="Dopson M."/>
        </authorList>
    </citation>
    <scope>NUCLEOTIDE SEQUENCE</scope>
    <source>
        <strain evidence="1">MM171A03038</strain>
    </source>
</reference>
<evidence type="ECO:0000313" key="1">
    <source>
        <dbReference type="EMBL" id="QJH92614.1"/>
    </source>
</evidence>
<organism evidence="1">
    <name type="scientific">viral metagenome</name>
    <dbReference type="NCBI Taxonomy" id="1070528"/>
    <lineage>
        <taxon>unclassified sequences</taxon>
        <taxon>metagenomes</taxon>
        <taxon>organismal metagenomes</taxon>
    </lineage>
</organism>
<dbReference type="AlphaFoldDB" id="A0A6M3X4G9"/>